<gene>
    <name evidence="1" type="ORF">Glove_444g25</name>
</gene>
<accession>A0A397GU65</accession>
<organism evidence="1 2">
    <name type="scientific">Diversispora epigaea</name>
    <dbReference type="NCBI Taxonomy" id="1348612"/>
    <lineage>
        <taxon>Eukaryota</taxon>
        <taxon>Fungi</taxon>
        <taxon>Fungi incertae sedis</taxon>
        <taxon>Mucoromycota</taxon>
        <taxon>Glomeromycotina</taxon>
        <taxon>Glomeromycetes</taxon>
        <taxon>Diversisporales</taxon>
        <taxon>Diversisporaceae</taxon>
        <taxon>Diversispora</taxon>
    </lineage>
</organism>
<name>A0A397GU65_9GLOM</name>
<dbReference type="AlphaFoldDB" id="A0A397GU65"/>
<reference evidence="1 2" key="1">
    <citation type="submission" date="2018-08" db="EMBL/GenBank/DDBJ databases">
        <title>Genome and evolution of the arbuscular mycorrhizal fungus Diversispora epigaea (formerly Glomus versiforme) and its bacterial endosymbionts.</title>
        <authorList>
            <person name="Sun X."/>
            <person name="Fei Z."/>
            <person name="Harrison M."/>
        </authorList>
    </citation>
    <scope>NUCLEOTIDE SEQUENCE [LARGE SCALE GENOMIC DNA]</scope>
    <source>
        <strain evidence="1 2">IT104</strain>
    </source>
</reference>
<comment type="caution">
    <text evidence="1">The sequence shown here is derived from an EMBL/GenBank/DDBJ whole genome shotgun (WGS) entry which is preliminary data.</text>
</comment>
<evidence type="ECO:0000313" key="1">
    <source>
        <dbReference type="EMBL" id="RHZ53218.1"/>
    </source>
</evidence>
<keyword evidence="2" id="KW-1185">Reference proteome</keyword>
<dbReference type="EMBL" id="PQFF01000391">
    <property type="protein sequence ID" value="RHZ53218.1"/>
    <property type="molecule type" value="Genomic_DNA"/>
</dbReference>
<protein>
    <submittedName>
        <fullName evidence="1">Uncharacterized protein</fullName>
    </submittedName>
</protein>
<sequence length="986" mass="114595">MTKRNKAKATLLSCGSLIPNLHYGPFSRDWWYTTTIENKILLVPIRLGMAIFTILNEQKFILHVVQGHLKHSQQPGYCCQAGVLSSNVEESCSAALTSLYQCIFQTKTKFSGPQELGFDDDSIVNQLLDGVLFRPFYISVDKLRIFVYSLGKQDFASSFIYTYCKKKSLFVQIMEEFCKIEIYNETTLVAVFEGDTPTEVWKKTGILQKFDSFELFGLKDDYTKKKLESRELPTCQPTDWTNDNTINSGIMEMWLSLRKIYPENYVFNEREIRTWQAFLKAYEFWTKEINPLHDQETLSTLFENGFLQTTPFVNSSKLCDDFTERLANCLLESYEVNNKGVEGKRRILSIVADKFSLKELKLMKFQMSSRTIQEARTFARINGSGCPIIEKPIIYRTRFSEEAKNQFEKFFSDKSIVNMSSYKVDPKTKLPMLYLKDNKTALWEKFLEIYPDGFKRTTFMTELAQERFQYREDLGGLCSICCQYGYDVFEDLVELISAQIKDLKYQSILIDKVEKVRRHMKRDYEKEISINTNGQVNHDSCISHCLAYAFGICENIHTSICEKCNELWILFEQLQSDLDESHSEMLNEALYLNSQFSASLRELDEDGVLIVIDYKMRVLPKSARETKDEFFGKRRWTLHTVLMYTKKDNKLDICAFDHWSNDTRQDVWFTALSLYSTIITLEKKPKWISIISDNGGHYHNSELMVILSYWYEWYNVEVKKWIFLEPGEAKTTIDSHHAQIAHAIKHFVRLGNDLTSGEKIETAIENLCGTSVAHLEPNRNTGNQVKTLTGISKWYFWKWLCEGTYSGYIRARTLPNVGKWISFSLAQINCLVKQKINKPELACTLYSIPKTLWNIPIPDPSKLYPLPKGWTIKGEQKYGKKGGGTRITKEVVKLLKGFFHAGNANSSQRYLLEDMFRALNEKTDNNELERTKIPKIEMIRNWISRYSTAMKKETAERMLASFTLRLTWPKLDFGVKKSEVKSTFAL</sequence>
<proteinExistence type="predicted"/>
<dbReference type="OrthoDB" id="6141814at2759"/>
<dbReference type="Proteomes" id="UP000266861">
    <property type="component" value="Unassembled WGS sequence"/>
</dbReference>
<evidence type="ECO:0000313" key="2">
    <source>
        <dbReference type="Proteomes" id="UP000266861"/>
    </source>
</evidence>